<reference evidence="1 2" key="1">
    <citation type="submission" date="2018-07" db="EMBL/GenBank/DDBJ databases">
        <title>A high quality draft genome assembly of the barn swallow (H. rustica rustica).</title>
        <authorList>
            <person name="Formenti G."/>
            <person name="Chiara M."/>
            <person name="Poveda L."/>
            <person name="Francoijs K.-J."/>
            <person name="Bonisoli-Alquati A."/>
            <person name="Canova L."/>
            <person name="Gianfranceschi L."/>
            <person name="Horner D.S."/>
            <person name="Saino N."/>
        </authorList>
    </citation>
    <scope>NUCLEOTIDE SEQUENCE [LARGE SCALE GENOMIC DNA]</scope>
    <source>
        <strain evidence="1">Chelidonia</strain>
        <tissue evidence="1">Blood</tissue>
    </source>
</reference>
<dbReference type="OrthoDB" id="10597489at2759"/>
<proteinExistence type="predicted"/>
<protein>
    <submittedName>
        <fullName evidence="1">Uncharacterized protein</fullName>
    </submittedName>
</protein>
<evidence type="ECO:0000313" key="1">
    <source>
        <dbReference type="EMBL" id="RMC16665.1"/>
    </source>
</evidence>
<dbReference type="EMBL" id="QRBI01000102">
    <property type="protein sequence ID" value="RMC16665.1"/>
    <property type="molecule type" value="Genomic_DNA"/>
</dbReference>
<comment type="caution">
    <text evidence="1">The sequence shown here is derived from an EMBL/GenBank/DDBJ whole genome shotgun (WGS) entry which is preliminary data.</text>
</comment>
<accession>A0A3M0KU48</accession>
<keyword evidence="2" id="KW-1185">Reference proteome</keyword>
<dbReference type="AlphaFoldDB" id="A0A3M0KU48"/>
<gene>
    <name evidence="1" type="ORF">DUI87_06604</name>
</gene>
<dbReference type="STRING" id="333673.A0A3M0KU48"/>
<dbReference type="Proteomes" id="UP000269221">
    <property type="component" value="Unassembled WGS sequence"/>
</dbReference>
<sequence length="203" mass="23022">MASSQGKNELLFADWMAALPGSLHSAPLTNLAIPAKGKRSKLAKSGENAEIFALPVHFHLWILGCQLKMISYCKMSTADCLWLSKLKFYTGKVERIERDGEGMYGSGYVTEHNQFWEEEKSNFVQPFAKTLQKNTCKVYIWKYQIMFGIRVRISVFPVTYREHLGVVVDVSGLCEARTFIPPLTYSKHAEEGCVSLQVFLQDL</sequence>
<organism evidence="1 2">
    <name type="scientific">Hirundo rustica rustica</name>
    <dbReference type="NCBI Taxonomy" id="333673"/>
    <lineage>
        <taxon>Eukaryota</taxon>
        <taxon>Metazoa</taxon>
        <taxon>Chordata</taxon>
        <taxon>Craniata</taxon>
        <taxon>Vertebrata</taxon>
        <taxon>Euteleostomi</taxon>
        <taxon>Archelosauria</taxon>
        <taxon>Archosauria</taxon>
        <taxon>Dinosauria</taxon>
        <taxon>Saurischia</taxon>
        <taxon>Theropoda</taxon>
        <taxon>Coelurosauria</taxon>
        <taxon>Aves</taxon>
        <taxon>Neognathae</taxon>
        <taxon>Neoaves</taxon>
        <taxon>Telluraves</taxon>
        <taxon>Australaves</taxon>
        <taxon>Passeriformes</taxon>
        <taxon>Sylvioidea</taxon>
        <taxon>Hirundinidae</taxon>
        <taxon>Hirundo</taxon>
    </lineage>
</organism>
<name>A0A3M0KU48_HIRRU</name>
<evidence type="ECO:0000313" key="2">
    <source>
        <dbReference type="Proteomes" id="UP000269221"/>
    </source>
</evidence>